<sequence length="52" mass="5876">MENIWEHMGIAMPIFQEKTRSKAYSCTNKSLLAVGRIGTVHFGGGDIYKYPK</sequence>
<evidence type="ECO:0000313" key="1">
    <source>
        <dbReference type="EMBL" id="KAJ1365759.1"/>
    </source>
</evidence>
<dbReference type="AlphaFoldDB" id="A0AAD5NDN5"/>
<gene>
    <name evidence="1" type="ORF">KIN20_026186</name>
</gene>
<name>A0AAD5NDN5_PARTN</name>
<comment type="caution">
    <text evidence="1">The sequence shown here is derived from an EMBL/GenBank/DDBJ whole genome shotgun (WGS) entry which is preliminary data.</text>
</comment>
<dbReference type="Proteomes" id="UP001196413">
    <property type="component" value="Unassembled WGS sequence"/>
</dbReference>
<dbReference type="EMBL" id="JAHQIW010005356">
    <property type="protein sequence ID" value="KAJ1365759.1"/>
    <property type="molecule type" value="Genomic_DNA"/>
</dbReference>
<accession>A0AAD5NDN5</accession>
<protein>
    <submittedName>
        <fullName evidence="1">Uncharacterized protein</fullName>
    </submittedName>
</protein>
<reference evidence="1" key="1">
    <citation type="submission" date="2021-06" db="EMBL/GenBank/DDBJ databases">
        <title>Parelaphostrongylus tenuis whole genome reference sequence.</title>
        <authorList>
            <person name="Garwood T.J."/>
            <person name="Larsen P.A."/>
            <person name="Fountain-Jones N.M."/>
            <person name="Garbe J.R."/>
            <person name="Macchietto M.G."/>
            <person name="Kania S.A."/>
            <person name="Gerhold R.W."/>
            <person name="Richards J.E."/>
            <person name="Wolf T.M."/>
        </authorList>
    </citation>
    <scope>NUCLEOTIDE SEQUENCE</scope>
    <source>
        <strain evidence="1">MNPRO001-30</strain>
        <tissue evidence="1">Meninges</tissue>
    </source>
</reference>
<evidence type="ECO:0000313" key="2">
    <source>
        <dbReference type="Proteomes" id="UP001196413"/>
    </source>
</evidence>
<organism evidence="1 2">
    <name type="scientific">Parelaphostrongylus tenuis</name>
    <name type="common">Meningeal worm</name>
    <dbReference type="NCBI Taxonomy" id="148309"/>
    <lineage>
        <taxon>Eukaryota</taxon>
        <taxon>Metazoa</taxon>
        <taxon>Ecdysozoa</taxon>
        <taxon>Nematoda</taxon>
        <taxon>Chromadorea</taxon>
        <taxon>Rhabditida</taxon>
        <taxon>Rhabditina</taxon>
        <taxon>Rhabditomorpha</taxon>
        <taxon>Strongyloidea</taxon>
        <taxon>Metastrongylidae</taxon>
        <taxon>Parelaphostrongylus</taxon>
    </lineage>
</organism>
<proteinExistence type="predicted"/>
<keyword evidence="2" id="KW-1185">Reference proteome</keyword>